<dbReference type="SUPFAM" id="SSF53720">
    <property type="entry name" value="ALDH-like"/>
    <property type="match status" value="1"/>
</dbReference>
<dbReference type="EMBL" id="AZLZ01001112">
    <property type="protein sequence ID" value="ETJ25606.1"/>
    <property type="molecule type" value="Genomic_DNA"/>
</dbReference>
<dbReference type="Proteomes" id="UP000018853">
    <property type="component" value="Unassembled WGS sequence"/>
</dbReference>
<reference evidence="2 3" key="1">
    <citation type="submission" date="2013-12" db="EMBL/GenBank/DDBJ databases">
        <title>A Varibaculum cambriense genome reconstructed from a premature infant gut community with otherwise low bacterial novelty that shifts toward anaerobic metabolism during the third week of life.</title>
        <authorList>
            <person name="Brown C.T."/>
            <person name="Sharon I."/>
            <person name="Thomas B.C."/>
            <person name="Castelle C.J."/>
            <person name="Morowitz M.J."/>
            <person name="Banfield J.F."/>
        </authorList>
    </citation>
    <scope>NUCLEOTIDE SEQUENCE [LARGE SCALE GENOMIC DNA]</scope>
    <source>
        <strain evidence="3">DORA_A_5_14_21</strain>
    </source>
</reference>
<keyword evidence="1" id="KW-0560">Oxidoreductase</keyword>
<dbReference type="InterPro" id="IPR016162">
    <property type="entry name" value="Ald_DH_N"/>
</dbReference>
<comment type="caution">
    <text evidence="2">The sequence shown here is derived from an EMBL/GenBank/DDBJ whole genome shotgun (WGS) entry which is preliminary data.</text>
</comment>
<dbReference type="Gene3D" id="3.40.309.10">
    <property type="entry name" value="Aldehyde Dehydrogenase, Chain A, domain 2"/>
    <property type="match status" value="1"/>
</dbReference>
<dbReference type="InterPro" id="IPR016163">
    <property type="entry name" value="Ald_DH_C"/>
</dbReference>
<evidence type="ECO:0000313" key="3">
    <source>
        <dbReference type="Proteomes" id="UP000018853"/>
    </source>
</evidence>
<protein>
    <submittedName>
        <fullName evidence="2">Aldehyde-alcohol dehydrogenase</fullName>
    </submittedName>
</protein>
<sequence length="143" mass="15650">ENTKILIGEVTVVDESEPFAHEKLSPTLAMYRAKDFEDAVEKAEKLVAMGGIGHTSCLYTDQDNQPARVSYFGQKMKTARILINTPASQGGIGDLYNFKLAPSLTLGCGSWGGNSISENVGPKHLINKKTVAKRAENMLWHKL</sequence>
<dbReference type="AlphaFoldDB" id="W1X5Y6"/>
<gene>
    <name evidence="2" type="ORF">Q609_ECAC01112G0001</name>
</gene>
<organism evidence="2 3">
    <name type="scientific">Escherichia coli DORA_A_5_14_21</name>
    <dbReference type="NCBI Taxonomy" id="1403943"/>
    <lineage>
        <taxon>Bacteria</taxon>
        <taxon>Pseudomonadati</taxon>
        <taxon>Pseudomonadota</taxon>
        <taxon>Gammaproteobacteria</taxon>
        <taxon>Enterobacterales</taxon>
        <taxon>Enterobacteriaceae</taxon>
        <taxon>Escherichia</taxon>
    </lineage>
</organism>
<proteinExistence type="predicted"/>
<dbReference type="GO" id="GO:0016620">
    <property type="term" value="F:oxidoreductase activity, acting on the aldehyde or oxo group of donors, NAD or NADP as acceptor"/>
    <property type="evidence" value="ECO:0007669"/>
    <property type="project" value="InterPro"/>
</dbReference>
<name>W1X5Y6_ECOLX</name>
<feature type="non-terminal residue" evidence="2">
    <location>
        <position position="1"/>
    </location>
</feature>
<dbReference type="Gene3D" id="3.40.605.10">
    <property type="entry name" value="Aldehyde Dehydrogenase, Chain A, domain 1"/>
    <property type="match status" value="1"/>
</dbReference>
<dbReference type="InterPro" id="IPR016161">
    <property type="entry name" value="Ald_DH/histidinol_DH"/>
</dbReference>
<evidence type="ECO:0000256" key="1">
    <source>
        <dbReference type="ARBA" id="ARBA00023002"/>
    </source>
</evidence>
<evidence type="ECO:0000313" key="2">
    <source>
        <dbReference type="EMBL" id="ETJ25606.1"/>
    </source>
</evidence>
<feature type="non-terminal residue" evidence="2">
    <location>
        <position position="143"/>
    </location>
</feature>
<accession>W1X5Y6</accession>